<evidence type="ECO:0000256" key="7">
    <source>
        <dbReference type="ARBA" id="ARBA00022679"/>
    </source>
</evidence>
<dbReference type="Proteomes" id="UP001229862">
    <property type="component" value="Chromosome"/>
</dbReference>
<dbReference type="PANTHER" id="PTHR43416:SF5">
    <property type="entry name" value="DIHYDROLIPOYLLYSINE-RESIDUE SUCCINYLTRANSFERASE COMPONENT OF 2-OXOGLUTARATE DEHYDROGENASE COMPLEX, MITOCHONDRIAL"/>
    <property type="match status" value="1"/>
</dbReference>
<dbReference type="InterPro" id="IPR006255">
    <property type="entry name" value="SucB"/>
</dbReference>
<gene>
    <name evidence="16" type="primary">odhB</name>
    <name evidence="15" type="ORF">RCC75_10560</name>
    <name evidence="16" type="ORF">RCG00_17670</name>
</gene>
<keyword evidence="9 11" id="KW-0012">Acyltransferase</keyword>
<name>A0AA51MKI6_9GAMM</name>
<dbReference type="EMBL" id="CP133217">
    <property type="protein sequence ID" value="WML86112.1"/>
    <property type="molecule type" value="Genomic_DNA"/>
</dbReference>
<keyword evidence="17" id="KW-1185">Reference proteome</keyword>
<dbReference type="Pfam" id="PF00198">
    <property type="entry name" value="2-oxoacid_dh"/>
    <property type="match status" value="1"/>
</dbReference>
<dbReference type="Pfam" id="PF02817">
    <property type="entry name" value="E3_binding"/>
    <property type="match status" value="1"/>
</dbReference>
<evidence type="ECO:0000256" key="3">
    <source>
        <dbReference type="ARBA" id="ARBA00007317"/>
    </source>
</evidence>
<dbReference type="NCBIfam" id="TIGR01347">
    <property type="entry name" value="sucB"/>
    <property type="match status" value="1"/>
</dbReference>
<dbReference type="Gene3D" id="3.30.559.10">
    <property type="entry name" value="Chloramphenicol acetyltransferase-like domain"/>
    <property type="match status" value="1"/>
</dbReference>
<dbReference type="SUPFAM" id="SSF47005">
    <property type="entry name" value="Peripheral subunit-binding domain of 2-oxo acid dehydrogenase complex"/>
    <property type="match status" value="1"/>
</dbReference>
<feature type="region of interest" description="Disordered" evidence="12">
    <location>
        <begin position="137"/>
        <end position="186"/>
    </location>
</feature>
<comment type="pathway">
    <text evidence="2 11">Amino-acid degradation; L-lysine degradation via saccharopine pathway; glutaryl-CoA from L-lysine: step 6/6.</text>
</comment>
<dbReference type="GO" id="GO:0033512">
    <property type="term" value="P:L-lysine catabolic process to acetyl-CoA via saccharopine"/>
    <property type="evidence" value="ECO:0007669"/>
    <property type="project" value="UniProtKB-UniRule"/>
</dbReference>
<dbReference type="GO" id="GO:0006099">
    <property type="term" value="P:tricarboxylic acid cycle"/>
    <property type="evidence" value="ECO:0007669"/>
    <property type="project" value="UniProtKB-UniRule"/>
</dbReference>
<dbReference type="RefSeq" id="WP_308134910.1">
    <property type="nucleotide sequence ID" value="NZ_CP133217.1"/>
</dbReference>
<dbReference type="FunFam" id="3.30.559.10:FF:000007">
    <property type="entry name" value="Dihydrolipoamide acetyltransferase component of pyruvate dehydrogenase complex"/>
    <property type="match status" value="1"/>
</dbReference>
<dbReference type="InterPro" id="IPR023213">
    <property type="entry name" value="CAT-like_dom_sf"/>
</dbReference>
<feature type="domain" description="Lipoyl-binding" evidence="13">
    <location>
        <begin position="2"/>
        <end position="77"/>
    </location>
</feature>
<evidence type="ECO:0000313" key="16">
    <source>
        <dbReference type="EMBL" id="WML86112.1"/>
    </source>
</evidence>
<dbReference type="InterPro" id="IPR001078">
    <property type="entry name" value="2-oxoacid_DH_actylTfrase"/>
</dbReference>
<dbReference type="InterPro" id="IPR000089">
    <property type="entry name" value="Biotin_lipoyl"/>
</dbReference>
<dbReference type="EC" id="2.3.1.61" evidence="4 11"/>
<dbReference type="Proteomes" id="UP001223336">
    <property type="component" value="Unassembled WGS sequence"/>
</dbReference>
<dbReference type="GO" id="GO:0005829">
    <property type="term" value="C:cytosol"/>
    <property type="evidence" value="ECO:0007669"/>
    <property type="project" value="TreeGrafter"/>
</dbReference>
<dbReference type="CDD" id="cd06849">
    <property type="entry name" value="lipoyl_domain"/>
    <property type="match status" value="1"/>
</dbReference>
<dbReference type="GO" id="GO:0045252">
    <property type="term" value="C:oxoglutarate dehydrogenase complex"/>
    <property type="evidence" value="ECO:0007669"/>
    <property type="project" value="UniProtKB-UniRule"/>
</dbReference>
<comment type="similarity">
    <text evidence="3 11">Belongs to the 2-oxoacid dehydrogenase family.</text>
</comment>
<dbReference type="EMBL" id="JAVFKN010000012">
    <property type="protein sequence ID" value="MDQ5768973.1"/>
    <property type="molecule type" value="Genomic_DNA"/>
</dbReference>
<dbReference type="PROSITE" id="PS00189">
    <property type="entry name" value="LIPOYL"/>
    <property type="match status" value="1"/>
</dbReference>
<feature type="domain" description="Peripheral subunit-binding (PSBD)" evidence="14">
    <location>
        <begin position="103"/>
        <end position="140"/>
    </location>
</feature>
<dbReference type="PROSITE" id="PS51826">
    <property type="entry name" value="PSBD"/>
    <property type="match status" value="1"/>
</dbReference>
<evidence type="ECO:0000256" key="11">
    <source>
        <dbReference type="RuleBase" id="RU361138"/>
    </source>
</evidence>
<evidence type="ECO:0000256" key="10">
    <source>
        <dbReference type="ARBA" id="ARBA00052761"/>
    </source>
</evidence>
<dbReference type="InterPro" id="IPR011053">
    <property type="entry name" value="Single_hybrid_motif"/>
</dbReference>
<evidence type="ECO:0000256" key="6">
    <source>
        <dbReference type="ARBA" id="ARBA00022532"/>
    </source>
</evidence>
<organism evidence="16">
    <name type="scientific">Thiothrix subterranea</name>
    <dbReference type="NCBI Taxonomy" id="2735563"/>
    <lineage>
        <taxon>Bacteria</taxon>
        <taxon>Pseudomonadati</taxon>
        <taxon>Pseudomonadota</taxon>
        <taxon>Gammaproteobacteria</taxon>
        <taxon>Thiotrichales</taxon>
        <taxon>Thiotrichaceae</taxon>
        <taxon>Thiothrix</taxon>
    </lineage>
</organism>
<evidence type="ECO:0000256" key="4">
    <source>
        <dbReference type="ARBA" id="ARBA00012945"/>
    </source>
</evidence>
<evidence type="ECO:0000313" key="17">
    <source>
        <dbReference type="Proteomes" id="UP001223336"/>
    </source>
</evidence>
<dbReference type="Gene3D" id="2.40.50.100">
    <property type="match status" value="1"/>
</dbReference>
<sequence length="412" mass="43739">MSSEILTPVLPESVADATVVTWSKKVGDSVKQDEVLVEIETDKVVLEVPAPADGVLTEIIEQAGATVISSQLLGRMTIGAVAAAPKAEVAPAVSAPAASTEPQTAPAARKLMAENNLTAADVDGSGKQGRILKEDVQAAVAKKETPPSLPLSGEEQKAPATPLSSSPDKGRSGGVSSSGARMEQRVPMTRLRARIAERLMYAKQSTAMLTTFNEIDMKPLMDLRNEYKDAFEKKHKAKLGFMSLFVKAAAVALQRFPEINASIDGNDVVYHGFCDIGIAVSSDRGLVVPILRNTENMGLADIESGIAGYAAKAREGKLDMGDLTGGTFTITNGGVFGSLLSTPILNPPQSAILGMHAIQKRPVVVNDQIVIRPMMYVALSYDHRIVDGQGAVTFLKTIKELVENPVRLVLDV</sequence>
<keyword evidence="8 11" id="KW-0450">Lipoyl</keyword>
<dbReference type="SUPFAM" id="SSF52777">
    <property type="entry name" value="CoA-dependent acyltransferases"/>
    <property type="match status" value="1"/>
</dbReference>
<dbReference type="AlphaFoldDB" id="A0AA51MKI6"/>
<evidence type="ECO:0000256" key="5">
    <source>
        <dbReference type="ARBA" id="ARBA00019511"/>
    </source>
</evidence>
<evidence type="ECO:0000256" key="2">
    <source>
        <dbReference type="ARBA" id="ARBA00005145"/>
    </source>
</evidence>
<dbReference type="InterPro" id="IPR004167">
    <property type="entry name" value="PSBD"/>
</dbReference>
<evidence type="ECO:0000313" key="15">
    <source>
        <dbReference type="EMBL" id="MDQ5768973.1"/>
    </source>
</evidence>
<keyword evidence="7 11" id="KW-0808">Transferase</keyword>
<evidence type="ECO:0000256" key="9">
    <source>
        <dbReference type="ARBA" id="ARBA00023315"/>
    </source>
</evidence>
<dbReference type="NCBIfam" id="NF004309">
    <property type="entry name" value="PRK05704.1"/>
    <property type="match status" value="1"/>
</dbReference>
<dbReference type="SUPFAM" id="SSF51230">
    <property type="entry name" value="Single hybrid motif"/>
    <property type="match status" value="1"/>
</dbReference>
<dbReference type="Gene3D" id="4.10.320.10">
    <property type="entry name" value="E3-binding domain"/>
    <property type="match status" value="1"/>
</dbReference>
<dbReference type="PANTHER" id="PTHR43416">
    <property type="entry name" value="DIHYDROLIPOYLLYSINE-RESIDUE SUCCINYLTRANSFERASE COMPONENT OF 2-OXOGLUTARATE DEHYDROGENASE COMPLEX, MITOCHONDRIAL-RELATED"/>
    <property type="match status" value="1"/>
</dbReference>
<evidence type="ECO:0000256" key="12">
    <source>
        <dbReference type="SAM" id="MobiDB-lite"/>
    </source>
</evidence>
<comment type="function">
    <text evidence="1 11">E2 component of the 2-oxoglutarate dehydrogenase (OGDH) complex which catalyzes the second step in the conversion of 2-oxoglutarate to succinyl-CoA and CO(2).</text>
</comment>
<accession>A0AA51MKI6</accession>
<protein>
    <recommendedName>
        <fullName evidence="5 11">Dihydrolipoyllysine-residue succinyltransferase component of 2-oxoglutarate dehydrogenase complex</fullName>
        <ecNumber evidence="4 11">2.3.1.61</ecNumber>
    </recommendedName>
    <alternativeName>
        <fullName evidence="11">2-oxoglutarate dehydrogenase complex component E2</fullName>
    </alternativeName>
</protein>
<evidence type="ECO:0000256" key="8">
    <source>
        <dbReference type="ARBA" id="ARBA00022823"/>
    </source>
</evidence>
<proteinExistence type="inferred from homology"/>
<evidence type="ECO:0000256" key="1">
    <source>
        <dbReference type="ARBA" id="ARBA00004052"/>
    </source>
</evidence>
<evidence type="ECO:0000259" key="14">
    <source>
        <dbReference type="PROSITE" id="PS51826"/>
    </source>
</evidence>
<dbReference type="InterPro" id="IPR050537">
    <property type="entry name" value="2-oxoacid_dehydrogenase"/>
</dbReference>
<dbReference type="InterPro" id="IPR003016">
    <property type="entry name" value="2-oxoA_DH_lipoyl-BS"/>
</dbReference>
<dbReference type="Pfam" id="PF00364">
    <property type="entry name" value="Biotin_lipoyl"/>
    <property type="match status" value="1"/>
</dbReference>
<dbReference type="GO" id="GO:0004149">
    <property type="term" value="F:dihydrolipoyllysine-residue succinyltransferase activity"/>
    <property type="evidence" value="ECO:0007669"/>
    <property type="project" value="UniProtKB-UniRule"/>
</dbReference>
<evidence type="ECO:0000259" key="13">
    <source>
        <dbReference type="PROSITE" id="PS50968"/>
    </source>
</evidence>
<comment type="cofactor">
    <cofactor evidence="11">
        <name>(R)-lipoate</name>
        <dbReference type="ChEBI" id="CHEBI:83088"/>
    </cofactor>
    <text evidence="11">Binds 1 lipoyl cofactor covalently.</text>
</comment>
<keyword evidence="6 11" id="KW-0816">Tricarboxylic acid cycle</keyword>
<reference evidence="16 17" key="1">
    <citation type="submission" date="2023-08" db="EMBL/GenBank/DDBJ databases">
        <title>New molecular markers tilS and rpoB for phylogenetic and monitoring studies of the genus Thiothrix biodiversity.</title>
        <authorList>
            <person name="Ravin N.V."/>
            <person name="Smolyakov D."/>
            <person name="Markov N.D."/>
            <person name="Beletsky A.V."/>
            <person name="Mardanov A.V."/>
            <person name="Rudenko T.S."/>
            <person name="Grabovich M.Y."/>
        </authorList>
    </citation>
    <scope>NUCLEOTIDE SEQUENCE</scope>
    <source>
        <strain evidence="16">DNT52</strain>
        <strain evidence="15 17">H33</strain>
    </source>
</reference>
<dbReference type="InterPro" id="IPR036625">
    <property type="entry name" value="E3-bd_dom_sf"/>
</dbReference>
<dbReference type="PROSITE" id="PS50968">
    <property type="entry name" value="BIOTINYL_LIPOYL"/>
    <property type="match status" value="1"/>
</dbReference>
<comment type="catalytic activity">
    <reaction evidence="10 11">
        <text>N(6)-[(R)-dihydrolipoyl]-L-lysyl-[protein] + succinyl-CoA = N(6)-[(R)-S(8)-succinyldihydrolipoyl]-L-lysyl-[protein] + CoA</text>
        <dbReference type="Rhea" id="RHEA:15213"/>
        <dbReference type="Rhea" id="RHEA-COMP:10475"/>
        <dbReference type="Rhea" id="RHEA-COMP:20092"/>
        <dbReference type="ChEBI" id="CHEBI:57287"/>
        <dbReference type="ChEBI" id="CHEBI:57292"/>
        <dbReference type="ChEBI" id="CHEBI:83100"/>
        <dbReference type="ChEBI" id="CHEBI:83120"/>
        <dbReference type="EC" id="2.3.1.61"/>
    </reaction>
</comment>